<evidence type="ECO:0000256" key="4">
    <source>
        <dbReference type="ARBA" id="ARBA00022771"/>
    </source>
</evidence>
<dbReference type="Pfam" id="PF00320">
    <property type="entry name" value="GATA"/>
    <property type="match status" value="2"/>
</dbReference>
<feature type="compositionally biased region" description="Polar residues" evidence="10">
    <location>
        <begin position="1"/>
        <end position="13"/>
    </location>
</feature>
<keyword evidence="6" id="KW-0805">Transcription regulation</keyword>
<keyword evidence="8" id="KW-0539">Nucleus</keyword>
<sequence length="337" mass="36466">MSAKPTSSTSADTSPVIDNPQPSQSYSTSSTSPSTVSDDSSHVCSNCGTAKTPLWRRAADGSLVCNACGLYYRAKNSHRPVNLKRPPKVVTVSRSDLENGTCKGDGRCNGTGGAQACKGCPAFNNRVISSTFKHKQSNSTVKSPDTSSNDEEESSGLQSVAIACTNCGTTVTPLWRRDNIGNTICNACGLYYRLHGSHRPVNLKRTMIKRRKRAIAKEPGHAKNLSRDESPANNVERTILPSIRQLTGNILPPLAVDYTNHIDTSRKAFFSNMNAISVNSLLNDHPQNASESSNPSTPPPPPLDNSTKNEPLPQRFLKSHKPHKPHTPPRISDLISK</sequence>
<dbReference type="GO" id="GO:0045944">
    <property type="term" value="P:positive regulation of transcription by RNA polymerase II"/>
    <property type="evidence" value="ECO:0007669"/>
    <property type="project" value="TreeGrafter"/>
</dbReference>
<dbReference type="GO" id="GO:0006879">
    <property type="term" value="P:intracellular iron ion homeostasis"/>
    <property type="evidence" value="ECO:0007669"/>
    <property type="project" value="UniProtKB-ARBA"/>
</dbReference>
<dbReference type="SUPFAM" id="SSF57716">
    <property type="entry name" value="Glucocorticoid receptor-like (DNA-binding domain)"/>
    <property type="match status" value="2"/>
</dbReference>
<evidence type="ECO:0000256" key="1">
    <source>
        <dbReference type="ARBA" id="ARBA00004123"/>
    </source>
</evidence>
<keyword evidence="4 9" id="KW-0863">Zinc-finger</keyword>
<dbReference type="GO" id="GO:0000978">
    <property type="term" value="F:RNA polymerase II cis-regulatory region sequence-specific DNA binding"/>
    <property type="evidence" value="ECO:0007669"/>
    <property type="project" value="TreeGrafter"/>
</dbReference>
<evidence type="ECO:0000256" key="6">
    <source>
        <dbReference type="ARBA" id="ARBA00023015"/>
    </source>
</evidence>
<protein>
    <submittedName>
        <fullName evidence="12">GATA-type transcription factor Fep1</fullName>
    </submittedName>
</protein>
<reference evidence="12" key="2">
    <citation type="submission" date="2009-07" db="EMBL/GenBank/DDBJ databases">
        <authorList>
            <person name="Bonaccorsi M."/>
        </authorList>
    </citation>
    <scope>NUCLEOTIDE SEQUENCE</scope>
    <source>
        <strain evidence="12">GS115</strain>
    </source>
</reference>
<dbReference type="EMBL" id="AM503349">
    <property type="protein sequence ID" value="CAM59350.2"/>
    <property type="molecule type" value="Genomic_DNA"/>
</dbReference>
<evidence type="ECO:0000256" key="10">
    <source>
        <dbReference type="SAM" id="MobiDB-lite"/>
    </source>
</evidence>
<feature type="region of interest" description="Disordered" evidence="10">
    <location>
        <begin position="131"/>
        <end position="152"/>
    </location>
</feature>
<dbReference type="PANTHER" id="PTHR10071">
    <property type="entry name" value="TRANSCRIPTION FACTOR GATA FAMILY MEMBER"/>
    <property type="match status" value="1"/>
</dbReference>
<comment type="subcellular location">
    <subcellularLocation>
        <location evidence="1">Nucleus</location>
    </subcellularLocation>
</comment>
<evidence type="ECO:0000256" key="5">
    <source>
        <dbReference type="ARBA" id="ARBA00022833"/>
    </source>
</evidence>
<keyword evidence="5" id="KW-0862">Zinc</keyword>
<dbReference type="PROSITE" id="PS50114">
    <property type="entry name" value="GATA_ZN_FINGER_2"/>
    <property type="match status" value="2"/>
</dbReference>
<dbReference type="InterPro" id="IPR013088">
    <property type="entry name" value="Znf_NHR/GATA"/>
</dbReference>
<evidence type="ECO:0000259" key="11">
    <source>
        <dbReference type="PROSITE" id="PS50114"/>
    </source>
</evidence>
<gene>
    <name evidence="12" type="primary">fep1</name>
</gene>
<evidence type="ECO:0000256" key="8">
    <source>
        <dbReference type="ARBA" id="ARBA00023242"/>
    </source>
</evidence>
<feature type="region of interest" description="Disordered" evidence="10">
    <location>
        <begin position="1"/>
        <end position="42"/>
    </location>
</feature>
<dbReference type="SMR" id="A4VAR6"/>
<reference evidence="12" key="1">
    <citation type="journal article" date="2007" name="Arch. Biochem. Biophys.">
        <title>A GATA-type transcription factor regulates expression of the high-affinity iron uptake system in the methylotrophic yeast Pichia pastoris.</title>
        <authorList>
            <person name="Miele R."/>
            <person name="Barra D."/>
            <person name="Bonaccorsi di Patti M.C."/>
        </authorList>
    </citation>
    <scope>NUCLEOTIDE SEQUENCE</scope>
    <source>
        <strain evidence="12">GS115</strain>
    </source>
</reference>
<keyword evidence="7" id="KW-0804">Transcription</keyword>
<dbReference type="AlphaFoldDB" id="A4VAR6"/>
<keyword evidence="2" id="KW-0479">Metal-binding</keyword>
<feature type="region of interest" description="Disordered" evidence="10">
    <location>
        <begin position="283"/>
        <end position="337"/>
    </location>
</feature>
<dbReference type="PRINTS" id="PR00619">
    <property type="entry name" value="GATAZNFINGER"/>
</dbReference>
<dbReference type="FunFam" id="3.30.50.10:FF:000039">
    <property type="entry name" value="Siderophore transcription factor SreA"/>
    <property type="match status" value="1"/>
</dbReference>
<dbReference type="GO" id="GO:0000122">
    <property type="term" value="P:negative regulation of transcription by RNA polymerase II"/>
    <property type="evidence" value="ECO:0007669"/>
    <property type="project" value="TreeGrafter"/>
</dbReference>
<dbReference type="InterPro" id="IPR000679">
    <property type="entry name" value="Znf_GATA"/>
</dbReference>
<dbReference type="SASBDB" id="A4VAR6"/>
<dbReference type="CDD" id="cd00202">
    <property type="entry name" value="ZnF_GATA"/>
    <property type="match status" value="2"/>
</dbReference>
<dbReference type="Gene3D" id="3.30.50.10">
    <property type="entry name" value="Erythroid Transcription Factor GATA-1, subunit A"/>
    <property type="match status" value="2"/>
</dbReference>
<dbReference type="SMART" id="SM00401">
    <property type="entry name" value="ZnF_GATA"/>
    <property type="match status" value="2"/>
</dbReference>
<evidence type="ECO:0000256" key="3">
    <source>
        <dbReference type="ARBA" id="ARBA00022737"/>
    </source>
</evidence>
<organism evidence="12">
    <name type="scientific">Komagataella pastoris</name>
    <name type="common">Yeast</name>
    <name type="synonym">Pichia pastoris</name>
    <dbReference type="NCBI Taxonomy" id="4922"/>
    <lineage>
        <taxon>Eukaryota</taxon>
        <taxon>Fungi</taxon>
        <taxon>Dikarya</taxon>
        <taxon>Ascomycota</taxon>
        <taxon>Saccharomycotina</taxon>
        <taxon>Pichiomycetes</taxon>
        <taxon>Pichiales</taxon>
        <taxon>Pichiaceae</taxon>
        <taxon>Komagataella</taxon>
    </lineage>
</organism>
<evidence type="ECO:0000256" key="9">
    <source>
        <dbReference type="PROSITE-ProRule" id="PRU00094"/>
    </source>
</evidence>
<dbReference type="GO" id="GO:0005634">
    <property type="term" value="C:nucleus"/>
    <property type="evidence" value="ECO:0007669"/>
    <property type="project" value="UniProtKB-SubCell"/>
</dbReference>
<dbReference type="FunFam" id="3.30.50.10:FF:000007">
    <property type="entry name" value="Nitrogen regulatory AreA, N-terminal"/>
    <property type="match status" value="1"/>
</dbReference>
<feature type="domain" description="GATA-type" evidence="11">
    <location>
        <begin position="158"/>
        <end position="211"/>
    </location>
</feature>
<feature type="compositionally biased region" description="Basic residues" evidence="10">
    <location>
        <begin position="317"/>
        <end position="327"/>
    </location>
</feature>
<dbReference type="GO" id="GO:0000981">
    <property type="term" value="F:DNA-binding transcription factor activity, RNA polymerase II-specific"/>
    <property type="evidence" value="ECO:0007669"/>
    <property type="project" value="TreeGrafter"/>
</dbReference>
<feature type="compositionally biased region" description="Low complexity" evidence="10">
    <location>
        <begin position="20"/>
        <end position="38"/>
    </location>
</feature>
<evidence type="ECO:0000256" key="2">
    <source>
        <dbReference type="ARBA" id="ARBA00022723"/>
    </source>
</evidence>
<accession>A4VAR6</accession>
<evidence type="ECO:0000313" key="12">
    <source>
        <dbReference type="EMBL" id="CAM59350.2"/>
    </source>
</evidence>
<dbReference type="InterPro" id="IPR039355">
    <property type="entry name" value="Transcription_factor_GATA"/>
</dbReference>
<name>A4VAR6_PICPA</name>
<dbReference type="PROSITE" id="PS00344">
    <property type="entry name" value="GATA_ZN_FINGER_1"/>
    <property type="match status" value="2"/>
</dbReference>
<feature type="domain" description="GATA-type" evidence="11">
    <location>
        <begin position="38"/>
        <end position="94"/>
    </location>
</feature>
<proteinExistence type="predicted"/>
<dbReference type="GO" id="GO:0008270">
    <property type="term" value="F:zinc ion binding"/>
    <property type="evidence" value="ECO:0007669"/>
    <property type="project" value="UniProtKB-KW"/>
</dbReference>
<evidence type="ECO:0000256" key="7">
    <source>
        <dbReference type="ARBA" id="ARBA00023163"/>
    </source>
</evidence>
<dbReference type="PANTHER" id="PTHR10071:SF281">
    <property type="entry name" value="BOX A-BINDING FACTOR-RELATED"/>
    <property type="match status" value="1"/>
</dbReference>
<keyword evidence="3" id="KW-0677">Repeat</keyword>
<feature type="compositionally biased region" description="Polar residues" evidence="10">
    <location>
        <begin position="131"/>
        <end position="147"/>
    </location>
</feature>